<dbReference type="Proteomes" id="UP000305948">
    <property type="component" value="Unassembled WGS sequence"/>
</dbReference>
<protein>
    <submittedName>
        <fullName evidence="1">Uncharacterized protein</fullName>
    </submittedName>
</protein>
<keyword evidence="2" id="KW-1185">Reference proteome</keyword>
<name>A0A5C3MYW5_9AGAM</name>
<accession>A0A5C3MYW5</accession>
<dbReference type="EMBL" id="ML213514">
    <property type="protein sequence ID" value="TFK49975.1"/>
    <property type="molecule type" value="Genomic_DNA"/>
</dbReference>
<sequence length="55" mass="6505">MLGFSYDESQRQEAYWRAREWHDWPAPIVCGLVDKFQQAWMSNRACSGILIQETV</sequence>
<reference evidence="1 2" key="1">
    <citation type="journal article" date="2019" name="Nat. Ecol. Evol.">
        <title>Megaphylogeny resolves global patterns of mushroom evolution.</title>
        <authorList>
            <person name="Varga T."/>
            <person name="Krizsan K."/>
            <person name="Foldi C."/>
            <person name="Dima B."/>
            <person name="Sanchez-Garcia M."/>
            <person name="Sanchez-Ramirez S."/>
            <person name="Szollosi G.J."/>
            <person name="Szarkandi J.G."/>
            <person name="Papp V."/>
            <person name="Albert L."/>
            <person name="Andreopoulos W."/>
            <person name="Angelini C."/>
            <person name="Antonin V."/>
            <person name="Barry K.W."/>
            <person name="Bougher N.L."/>
            <person name="Buchanan P."/>
            <person name="Buyck B."/>
            <person name="Bense V."/>
            <person name="Catcheside P."/>
            <person name="Chovatia M."/>
            <person name="Cooper J."/>
            <person name="Damon W."/>
            <person name="Desjardin D."/>
            <person name="Finy P."/>
            <person name="Geml J."/>
            <person name="Haridas S."/>
            <person name="Hughes K."/>
            <person name="Justo A."/>
            <person name="Karasinski D."/>
            <person name="Kautmanova I."/>
            <person name="Kiss B."/>
            <person name="Kocsube S."/>
            <person name="Kotiranta H."/>
            <person name="LaButti K.M."/>
            <person name="Lechner B.E."/>
            <person name="Liimatainen K."/>
            <person name="Lipzen A."/>
            <person name="Lukacs Z."/>
            <person name="Mihaltcheva S."/>
            <person name="Morgado L.N."/>
            <person name="Niskanen T."/>
            <person name="Noordeloos M.E."/>
            <person name="Ohm R.A."/>
            <person name="Ortiz-Santana B."/>
            <person name="Ovrebo C."/>
            <person name="Racz N."/>
            <person name="Riley R."/>
            <person name="Savchenko A."/>
            <person name="Shiryaev A."/>
            <person name="Soop K."/>
            <person name="Spirin V."/>
            <person name="Szebenyi C."/>
            <person name="Tomsovsky M."/>
            <person name="Tulloss R.E."/>
            <person name="Uehling J."/>
            <person name="Grigoriev I.V."/>
            <person name="Vagvolgyi C."/>
            <person name="Papp T."/>
            <person name="Martin F.M."/>
            <person name="Miettinen O."/>
            <person name="Hibbett D.S."/>
            <person name="Nagy L.G."/>
        </authorList>
    </citation>
    <scope>NUCLEOTIDE SEQUENCE [LARGE SCALE GENOMIC DNA]</scope>
    <source>
        <strain evidence="1 2">OMC1185</strain>
    </source>
</reference>
<organism evidence="1 2">
    <name type="scientific">Heliocybe sulcata</name>
    <dbReference type="NCBI Taxonomy" id="5364"/>
    <lineage>
        <taxon>Eukaryota</taxon>
        <taxon>Fungi</taxon>
        <taxon>Dikarya</taxon>
        <taxon>Basidiomycota</taxon>
        <taxon>Agaricomycotina</taxon>
        <taxon>Agaricomycetes</taxon>
        <taxon>Gloeophyllales</taxon>
        <taxon>Gloeophyllaceae</taxon>
        <taxon>Heliocybe</taxon>
    </lineage>
</organism>
<evidence type="ECO:0000313" key="2">
    <source>
        <dbReference type="Proteomes" id="UP000305948"/>
    </source>
</evidence>
<proteinExistence type="predicted"/>
<dbReference type="AlphaFoldDB" id="A0A5C3MYW5"/>
<evidence type="ECO:0000313" key="1">
    <source>
        <dbReference type="EMBL" id="TFK49975.1"/>
    </source>
</evidence>
<gene>
    <name evidence="1" type="ORF">OE88DRAFT_1661445</name>
</gene>